<dbReference type="EMBL" id="CM000883">
    <property type="protein sequence ID" value="KQJ86419.1"/>
    <property type="molecule type" value="Genomic_DNA"/>
</dbReference>
<keyword evidence="14" id="KW-1185">Reference proteome</keyword>
<dbReference type="PANTHER" id="PTHR31713">
    <property type="entry name" value="OS02G0177800 PROTEIN"/>
    <property type="match status" value="1"/>
</dbReference>
<feature type="region of interest" description="Disordered" evidence="8">
    <location>
        <begin position="657"/>
        <end position="678"/>
    </location>
</feature>
<dbReference type="STRING" id="15368.I1IHQ8"/>
<dbReference type="KEGG" id="bdi:100832263"/>
<keyword evidence="7" id="KW-0539">Nucleus</keyword>
<dbReference type="eggNOG" id="ENOG502QQ42">
    <property type="taxonomic scope" value="Eukaryota"/>
</dbReference>
<dbReference type="GO" id="GO:0003700">
    <property type="term" value="F:DNA-binding transcription factor activity"/>
    <property type="evidence" value="ECO:0000318"/>
    <property type="project" value="GO_Central"/>
</dbReference>
<evidence type="ECO:0000256" key="7">
    <source>
        <dbReference type="ARBA" id="ARBA00023242"/>
    </source>
</evidence>
<proteinExistence type="inferred from homology"/>
<dbReference type="InterPro" id="IPR046829">
    <property type="entry name" value="Calmod_bind_C"/>
</dbReference>
<comment type="similarity">
    <text evidence="2">Belongs to the plant ACBP60 protein family.</text>
</comment>
<dbReference type="EnsemblPlants" id="KQJ86419">
    <property type="protein sequence ID" value="KQJ86419"/>
    <property type="gene ID" value="BRADI_4g05360v3"/>
</dbReference>
<dbReference type="InterPro" id="IPR046831">
    <property type="entry name" value="Calmodulin_bind_N"/>
</dbReference>
<evidence type="ECO:0000256" key="3">
    <source>
        <dbReference type="ARBA" id="ARBA00023015"/>
    </source>
</evidence>
<dbReference type="InterPro" id="IPR046830">
    <property type="entry name" value="Calmod_bind_M"/>
</dbReference>
<name>I1IHQ8_BRADI</name>
<comment type="subcellular location">
    <subcellularLocation>
        <location evidence="1">Nucleus</location>
    </subcellularLocation>
</comment>
<dbReference type="Pfam" id="PF20451">
    <property type="entry name" value="Calmod_bind_M"/>
    <property type="match status" value="1"/>
</dbReference>
<evidence type="ECO:0000259" key="11">
    <source>
        <dbReference type="Pfam" id="PF20452"/>
    </source>
</evidence>
<keyword evidence="3" id="KW-0805">Transcription regulation</keyword>
<evidence type="ECO:0000256" key="5">
    <source>
        <dbReference type="ARBA" id="ARBA00023159"/>
    </source>
</evidence>
<organism evidence="12">
    <name type="scientific">Brachypodium distachyon</name>
    <name type="common">Purple false brome</name>
    <name type="synonym">Trachynia distachya</name>
    <dbReference type="NCBI Taxonomy" id="15368"/>
    <lineage>
        <taxon>Eukaryota</taxon>
        <taxon>Viridiplantae</taxon>
        <taxon>Streptophyta</taxon>
        <taxon>Embryophyta</taxon>
        <taxon>Tracheophyta</taxon>
        <taxon>Spermatophyta</taxon>
        <taxon>Magnoliopsida</taxon>
        <taxon>Liliopsida</taxon>
        <taxon>Poales</taxon>
        <taxon>Poaceae</taxon>
        <taxon>BOP clade</taxon>
        <taxon>Pooideae</taxon>
        <taxon>Stipodae</taxon>
        <taxon>Brachypodieae</taxon>
        <taxon>Brachypodium</taxon>
    </lineage>
</organism>
<dbReference type="GO" id="GO:0043565">
    <property type="term" value="F:sequence-specific DNA binding"/>
    <property type="evidence" value="ECO:0000318"/>
    <property type="project" value="GO_Central"/>
</dbReference>
<dbReference type="HOGENOM" id="CLU_421729_0_0_1"/>
<evidence type="ECO:0000256" key="8">
    <source>
        <dbReference type="SAM" id="MobiDB-lite"/>
    </source>
</evidence>
<evidence type="ECO:0000313" key="14">
    <source>
        <dbReference type="Proteomes" id="UP000008810"/>
    </source>
</evidence>
<reference evidence="12 13" key="1">
    <citation type="journal article" date="2010" name="Nature">
        <title>Genome sequencing and analysis of the model grass Brachypodium distachyon.</title>
        <authorList>
            <consortium name="International Brachypodium Initiative"/>
        </authorList>
    </citation>
    <scope>NUCLEOTIDE SEQUENCE [LARGE SCALE GENOMIC DNA]</scope>
    <source>
        <strain evidence="12 13">Bd21</strain>
    </source>
</reference>
<reference evidence="13" key="3">
    <citation type="submission" date="2018-08" db="UniProtKB">
        <authorList>
            <consortium name="EnsemblPlants"/>
        </authorList>
    </citation>
    <scope>IDENTIFICATION</scope>
    <source>
        <strain evidence="13">cv. Bd21</strain>
    </source>
</reference>
<dbReference type="GeneID" id="100832263"/>
<evidence type="ECO:0000256" key="6">
    <source>
        <dbReference type="ARBA" id="ARBA00023163"/>
    </source>
</evidence>
<gene>
    <name evidence="13" type="primary">LOC100832263</name>
    <name evidence="12" type="ORF">BRADI_4g05360v3</name>
</gene>
<evidence type="ECO:0000313" key="12">
    <source>
        <dbReference type="EMBL" id="KQJ86419.1"/>
    </source>
</evidence>
<feature type="region of interest" description="Disordered" evidence="8">
    <location>
        <begin position="1"/>
        <end position="26"/>
    </location>
</feature>
<evidence type="ECO:0008006" key="15">
    <source>
        <dbReference type="Google" id="ProtNLM"/>
    </source>
</evidence>
<dbReference type="OMA" id="VNNYPVP"/>
<dbReference type="GO" id="GO:0005516">
    <property type="term" value="F:calmodulin binding"/>
    <property type="evidence" value="ECO:0007669"/>
    <property type="project" value="InterPro"/>
</dbReference>
<sequence length="678" mass="76696">MASSKRLLPWSGDDEATGDGGELSRPSKRWRSLVMQVRGRTGTMEGGVFGFREIVGEEFMTMLLPFFGHMVQRVVSEEVEKAMFRHFHAQAAPPRLLIGRSQRPTYQLMFLNGLKPVYTMMKLEAKDGSALKVALVEKLENDQTRIVRSGHLCSVRVEVVVLHGNFNAKNEECWTPEEFSKHIVWGREKSRKLLTGDLTLKLSEGVASLENANFTDNSSFTSTKKFRLGLRLVNPSGERVLEGITDPFRVKERRVEGFEKHYPPLLHDEVWRLEKIGRNGAYHQALSNSGIDTVQKFLQSYVKNEQKLLQTFSKMSQAAWKRIIGHAMTCKVSNRLCLYEIKEKNMELFFDDIVQLVGVKFGDCYKPLDQLHQAEKNLVETLKQLAYQNMKDIQYAHRMINNYPEPLDNYHTKSVSGLSNVLSNQKMLNYGKYSLSQGDVPNSQGFEPIERFCSFQRGTDASEDMSRFLLGQSLNGFNHELVANNFIPYSSSQGISLPGPRITQLRIPNNGRRDFDPDSTRAVVHGNIQADQVAMQSGQYGFKQSHFTEESYSSLSVSSLSSMDTSLQPHFQLTSIRESFSNQPDLPCNGQTTMQPHQVVPCFQPSRTNSFDSAENDQLVQSFISQIFSSEGASMPLSPRKWVKIKAALKLASVGRLSRASRRGTHSPPVRPRFVPTV</sequence>
<dbReference type="PANTHER" id="PTHR31713:SF98">
    <property type="entry name" value="CALMODULIN-BINDING PROTEIN 60 G"/>
    <property type="match status" value="1"/>
</dbReference>
<keyword evidence="4" id="KW-0238">DNA-binding</keyword>
<evidence type="ECO:0000256" key="4">
    <source>
        <dbReference type="ARBA" id="ARBA00023125"/>
    </source>
</evidence>
<evidence type="ECO:0000259" key="10">
    <source>
        <dbReference type="Pfam" id="PF20451"/>
    </source>
</evidence>
<feature type="domain" description="Calmodulin binding protein central" evidence="10">
    <location>
        <begin position="266"/>
        <end position="330"/>
    </location>
</feature>
<dbReference type="AlphaFoldDB" id="I1IHQ8"/>
<dbReference type="InterPro" id="IPR012416">
    <property type="entry name" value="CBP60"/>
</dbReference>
<dbReference type="ExpressionAtlas" id="I1IHQ8">
    <property type="expression patterns" value="baseline"/>
</dbReference>
<evidence type="ECO:0000259" key="9">
    <source>
        <dbReference type="Pfam" id="PF07887"/>
    </source>
</evidence>
<dbReference type="GO" id="GO:0080142">
    <property type="term" value="P:regulation of salicylic acid biosynthetic process"/>
    <property type="evidence" value="ECO:0000318"/>
    <property type="project" value="GO_Central"/>
</dbReference>
<accession>I1IHQ8</accession>
<evidence type="ECO:0000256" key="1">
    <source>
        <dbReference type="ARBA" id="ARBA00004123"/>
    </source>
</evidence>
<evidence type="ECO:0000313" key="13">
    <source>
        <dbReference type="EnsemblPlants" id="KQJ86419"/>
    </source>
</evidence>
<reference evidence="12" key="2">
    <citation type="submission" date="2017-06" db="EMBL/GenBank/DDBJ databases">
        <title>WGS assembly of Brachypodium distachyon.</title>
        <authorList>
            <consortium name="The International Brachypodium Initiative"/>
            <person name="Lucas S."/>
            <person name="Harmon-Smith M."/>
            <person name="Lail K."/>
            <person name="Tice H."/>
            <person name="Grimwood J."/>
            <person name="Bruce D."/>
            <person name="Barry K."/>
            <person name="Shu S."/>
            <person name="Lindquist E."/>
            <person name="Wang M."/>
            <person name="Pitluck S."/>
            <person name="Vogel J.P."/>
            <person name="Garvin D.F."/>
            <person name="Mockler T.C."/>
            <person name="Schmutz J."/>
            <person name="Rokhsar D."/>
            <person name="Bevan M.W."/>
        </authorList>
    </citation>
    <scope>NUCLEOTIDE SEQUENCE</scope>
    <source>
        <strain evidence="12">Bd21</strain>
    </source>
</reference>
<dbReference type="RefSeq" id="XP_010237185.1">
    <property type="nucleotide sequence ID" value="XM_010238883.3"/>
</dbReference>
<dbReference type="Pfam" id="PF20452">
    <property type="entry name" value="Calmod_bind_C"/>
    <property type="match status" value="1"/>
</dbReference>
<dbReference type="Gramene" id="KQJ86419">
    <property type="protein sequence ID" value="KQJ86419"/>
    <property type="gene ID" value="BRADI_4g05360v3"/>
</dbReference>
<dbReference type="OrthoDB" id="748178at2759"/>
<dbReference type="GO" id="GO:0005634">
    <property type="term" value="C:nucleus"/>
    <property type="evidence" value="ECO:0000318"/>
    <property type="project" value="GO_Central"/>
</dbReference>
<dbReference type="Proteomes" id="UP000008810">
    <property type="component" value="Chromosome 4"/>
</dbReference>
<evidence type="ECO:0000256" key="2">
    <source>
        <dbReference type="ARBA" id="ARBA00007214"/>
    </source>
</evidence>
<protein>
    <recommendedName>
        <fullName evidence="15">Calmodulin-binding protein</fullName>
    </recommendedName>
</protein>
<feature type="domain" description="Calmodulin binding protein C-terminal" evidence="11">
    <location>
        <begin position="336"/>
        <end position="395"/>
    </location>
</feature>
<dbReference type="Pfam" id="PF07887">
    <property type="entry name" value="Calmodulin_bind"/>
    <property type="match status" value="1"/>
</dbReference>
<keyword evidence="6" id="KW-0804">Transcription</keyword>
<feature type="domain" description="Calmodulin binding protein-like N-terminal" evidence="9">
    <location>
        <begin position="106"/>
        <end position="252"/>
    </location>
</feature>
<keyword evidence="5" id="KW-0010">Activator</keyword>